<keyword evidence="5" id="KW-1015">Disulfide bond</keyword>
<dbReference type="PANTHER" id="PTHR11240:SF75">
    <property type="entry name" value="RIBONUCLEASE 3"/>
    <property type="match status" value="1"/>
</dbReference>
<dbReference type="InterPro" id="IPR001568">
    <property type="entry name" value="RNase_T2-like"/>
</dbReference>
<dbReference type="GO" id="GO:0016787">
    <property type="term" value="F:hydrolase activity"/>
    <property type="evidence" value="ECO:0007669"/>
    <property type="project" value="UniProtKB-KW"/>
</dbReference>
<evidence type="ECO:0000256" key="8">
    <source>
        <dbReference type="SAM" id="SignalP"/>
    </source>
</evidence>
<dbReference type="Pfam" id="PF00445">
    <property type="entry name" value="Ribonuclease_T2"/>
    <property type="match status" value="1"/>
</dbReference>
<keyword evidence="3" id="KW-0255">Endonuclease</keyword>
<comment type="caution">
    <text evidence="9">The sequence shown here is derived from an EMBL/GenBank/DDBJ whole genome shotgun (WGS) entry which is preliminary data.</text>
</comment>
<dbReference type="EMBL" id="WHWC01000395">
    <property type="protein sequence ID" value="KAG8362633.1"/>
    <property type="molecule type" value="Genomic_DNA"/>
</dbReference>
<dbReference type="AlphaFoldDB" id="A0AAV6W6J4"/>
<keyword evidence="8" id="KW-0732">Signal</keyword>
<dbReference type="GO" id="GO:0033897">
    <property type="term" value="F:ribonuclease T2 activity"/>
    <property type="evidence" value="ECO:0007669"/>
    <property type="project" value="InterPro"/>
</dbReference>
<evidence type="ECO:0000256" key="4">
    <source>
        <dbReference type="ARBA" id="ARBA00022801"/>
    </source>
</evidence>
<dbReference type="InterPro" id="IPR036430">
    <property type="entry name" value="RNase_T2-like_sf"/>
</dbReference>
<organism evidence="9 10">
    <name type="scientific">Buddleja alternifolia</name>
    <dbReference type="NCBI Taxonomy" id="168488"/>
    <lineage>
        <taxon>Eukaryota</taxon>
        <taxon>Viridiplantae</taxon>
        <taxon>Streptophyta</taxon>
        <taxon>Embryophyta</taxon>
        <taxon>Tracheophyta</taxon>
        <taxon>Spermatophyta</taxon>
        <taxon>Magnoliopsida</taxon>
        <taxon>eudicotyledons</taxon>
        <taxon>Gunneridae</taxon>
        <taxon>Pentapetalae</taxon>
        <taxon>asterids</taxon>
        <taxon>lamiids</taxon>
        <taxon>Lamiales</taxon>
        <taxon>Scrophulariaceae</taxon>
        <taxon>Buddlejeae</taxon>
        <taxon>Buddleja</taxon>
    </lineage>
</organism>
<evidence type="ECO:0000256" key="1">
    <source>
        <dbReference type="ARBA" id="ARBA00007469"/>
    </source>
</evidence>
<dbReference type="InterPro" id="IPR018188">
    <property type="entry name" value="RNase_T2_His_AS_1"/>
</dbReference>
<dbReference type="GO" id="GO:0006401">
    <property type="term" value="P:RNA catabolic process"/>
    <property type="evidence" value="ECO:0007669"/>
    <property type="project" value="TreeGrafter"/>
</dbReference>
<evidence type="ECO:0000313" key="9">
    <source>
        <dbReference type="EMBL" id="KAG8362633.1"/>
    </source>
</evidence>
<evidence type="ECO:0000256" key="6">
    <source>
        <dbReference type="ARBA" id="ARBA00023239"/>
    </source>
</evidence>
<name>A0AAV6W6J4_9LAMI</name>
<gene>
    <name evidence="9" type="ORF">BUALT_BualtUnG0056300</name>
</gene>
<dbReference type="PANTHER" id="PTHR11240">
    <property type="entry name" value="RIBONUCLEASE T2"/>
    <property type="match status" value="1"/>
</dbReference>
<proteinExistence type="inferred from homology"/>
<reference evidence="9" key="1">
    <citation type="submission" date="2019-10" db="EMBL/GenBank/DDBJ databases">
        <authorList>
            <person name="Zhang R."/>
            <person name="Pan Y."/>
            <person name="Wang J."/>
            <person name="Ma R."/>
            <person name="Yu S."/>
        </authorList>
    </citation>
    <scope>NUCLEOTIDE SEQUENCE</scope>
    <source>
        <strain evidence="9">LA-IB0</strain>
        <tissue evidence="9">Leaf</tissue>
    </source>
</reference>
<dbReference type="CDD" id="cd01061">
    <property type="entry name" value="RNase_T2_euk"/>
    <property type="match status" value="1"/>
</dbReference>
<dbReference type="InterPro" id="IPR033697">
    <property type="entry name" value="Ribonuclease_T2_eukaryotic"/>
</dbReference>
<dbReference type="GO" id="GO:0003723">
    <property type="term" value="F:RNA binding"/>
    <property type="evidence" value="ECO:0007669"/>
    <property type="project" value="InterPro"/>
</dbReference>
<dbReference type="PROSITE" id="PS00530">
    <property type="entry name" value="RNASE_T2_1"/>
    <property type="match status" value="1"/>
</dbReference>
<evidence type="ECO:0000256" key="5">
    <source>
        <dbReference type="ARBA" id="ARBA00023157"/>
    </source>
</evidence>
<evidence type="ECO:0000256" key="2">
    <source>
        <dbReference type="ARBA" id="ARBA00022722"/>
    </source>
</evidence>
<dbReference type="SUPFAM" id="SSF55895">
    <property type="entry name" value="Ribonuclease Rh-like"/>
    <property type="match status" value="1"/>
</dbReference>
<keyword evidence="10" id="KW-1185">Reference proteome</keyword>
<evidence type="ECO:0000313" key="10">
    <source>
        <dbReference type="Proteomes" id="UP000826271"/>
    </source>
</evidence>
<keyword evidence="2" id="KW-0540">Nuclease</keyword>
<keyword evidence="4" id="KW-0378">Hydrolase</keyword>
<dbReference type="Proteomes" id="UP000826271">
    <property type="component" value="Unassembled WGS sequence"/>
</dbReference>
<evidence type="ECO:0000256" key="3">
    <source>
        <dbReference type="ARBA" id="ARBA00022759"/>
    </source>
</evidence>
<protein>
    <submittedName>
        <fullName evidence="9">Uncharacterized protein</fullName>
    </submittedName>
</protein>
<sequence length="245" mass="28600">MSANIDHICLFVCVIFHVLWSGYVAQPQEHDHFKLVQQWPPAFCKINRCLRTVQPMKFTIHGLWPDKNNGQFLNDCYLRNGATRFVKIRDPNLAMRLDASWRDLTRPLPYVMNLQMFWKEQWDKHGTCSWNLFRQQKLYFEKALILKDKFDVLDILQRNQINPGSEVVVSHVTRIISQATGGVPIVKCTRYPHPETTTKKVVQLTEIVICFDYNGVNVIPCPLSINKKTKKQFDYGCTTKVVFPK</sequence>
<feature type="signal peptide" evidence="8">
    <location>
        <begin position="1"/>
        <end position="25"/>
    </location>
</feature>
<feature type="chain" id="PRO_5043832121" evidence="8">
    <location>
        <begin position="26"/>
        <end position="245"/>
    </location>
</feature>
<evidence type="ECO:0000256" key="7">
    <source>
        <dbReference type="RuleBase" id="RU004328"/>
    </source>
</evidence>
<accession>A0AAV6W6J4</accession>
<dbReference type="Gene3D" id="3.90.730.10">
    <property type="entry name" value="Ribonuclease T2-like"/>
    <property type="match status" value="1"/>
</dbReference>
<comment type="similarity">
    <text evidence="1 7">Belongs to the RNase T2 family.</text>
</comment>
<dbReference type="GO" id="GO:0005576">
    <property type="term" value="C:extracellular region"/>
    <property type="evidence" value="ECO:0007669"/>
    <property type="project" value="TreeGrafter"/>
</dbReference>
<keyword evidence="6" id="KW-0456">Lyase</keyword>